<dbReference type="Gene3D" id="3.80.10.10">
    <property type="entry name" value="Ribonuclease Inhibitor"/>
    <property type="match status" value="1"/>
</dbReference>
<dbReference type="RefSeq" id="XP_031559862.1">
    <property type="nucleotide sequence ID" value="XM_031704002.1"/>
</dbReference>
<dbReference type="Proteomes" id="UP000515163">
    <property type="component" value="Unplaced"/>
</dbReference>
<evidence type="ECO:0000313" key="1">
    <source>
        <dbReference type="Proteomes" id="UP000515163"/>
    </source>
</evidence>
<keyword evidence="1" id="KW-1185">Reference proteome</keyword>
<name>A0A6P8I4M8_ACTTE</name>
<sequence>MYVYLYRSLSSNNTNAISEGAFAGLAKLRELNLQDNIIKQWETTLIHHEELPNLVMLNIAQNVYWKPDQQILSLPNLTTIDLLLMHKPKGYHWRLFKCYLVRRNIIKTLENTSIFVETISPSIKENIHPNVLLLRPNDCWQNKLFFRDVSYWNIIDESGFYFHCRRLEPYRVAIESTLNVIFLI</sequence>
<gene>
    <name evidence="2" type="primary">LOC116296047</name>
</gene>
<dbReference type="KEGG" id="aten:116296047"/>
<dbReference type="OrthoDB" id="10022853at2759"/>
<dbReference type="GeneID" id="116296047"/>
<dbReference type="SUPFAM" id="SSF52058">
    <property type="entry name" value="L domain-like"/>
    <property type="match status" value="1"/>
</dbReference>
<dbReference type="AlphaFoldDB" id="A0A6P8I4M8"/>
<organism evidence="1 2">
    <name type="scientific">Actinia tenebrosa</name>
    <name type="common">Australian red waratah sea anemone</name>
    <dbReference type="NCBI Taxonomy" id="6105"/>
    <lineage>
        <taxon>Eukaryota</taxon>
        <taxon>Metazoa</taxon>
        <taxon>Cnidaria</taxon>
        <taxon>Anthozoa</taxon>
        <taxon>Hexacorallia</taxon>
        <taxon>Actiniaria</taxon>
        <taxon>Actiniidae</taxon>
        <taxon>Actinia</taxon>
    </lineage>
</organism>
<accession>A0A6P8I4M8</accession>
<dbReference type="InParanoid" id="A0A6P8I4M8"/>
<reference evidence="2" key="1">
    <citation type="submission" date="2025-08" db="UniProtKB">
        <authorList>
            <consortium name="RefSeq"/>
        </authorList>
    </citation>
    <scope>IDENTIFICATION</scope>
    <source>
        <tissue evidence="2">Tentacle</tissue>
    </source>
</reference>
<protein>
    <submittedName>
        <fullName evidence="2">Uncharacterized protein LOC116296047</fullName>
    </submittedName>
</protein>
<dbReference type="InterPro" id="IPR032675">
    <property type="entry name" value="LRR_dom_sf"/>
</dbReference>
<evidence type="ECO:0000313" key="2">
    <source>
        <dbReference type="RefSeq" id="XP_031559862.1"/>
    </source>
</evidence>
<proteinExistence type="predicted"/>